<evidence type="ECO:0000256" key="1">
    <source>
        <dbReference type="SAM" id="Phobius"/>
    </source>
</evidence>
<reference evidence="2" key="1">
    <citation type="submission" date="2023-06" db="EMBL/GenBank/DDBJ databases">
        <title>Genome-scale phylogeny and comparative genomics of the fungal order Sordariales.</title>
        <authorList>
            <consortium name="Lawrence Berkeley National Laboratory"/>
            <person name="Hensen N."/>
            <person name="Bonometti L."/>
            <person name="Westerberg I."/>
            <person name="Brannstrom I.O."/>
            <person name="Guillou S."/>
            <person name="Cros-Aarteil S."/>
            <person name="Calhoun S."/>
            <person name="Haridas S."/>
            <person name="Kuo A."/>
            <person name="Mondo S."/>
            <person name="Pangilinan J."/>
            <person name="Riley R."/>
            <person name="Labutti K."/>
            <person name="Andreopoulos B."/>
            <person name="Lipzen A."/>
            <person name="Chen C."/>
            <person name="Yanf M."/>
            <person name="Daum C."/>
            <person name="Ng V."/>
            <person name="Clum A."/>
            <person name="Steindorff A."/>
            <person name="Ohm R."/>
            <person name="Martin F."/>
            <person name="Silar P."/>
            <person name="Natvig D."/>
            <person name="Lalanne C."/>
            <person name="Gautier V."/>
            <person name="Ament-Velasquez S.L."/>
            <person name="Kruys A."/>
            <person name="Hutchinson M.I."/>
            <person name="Powell A.J."/>
            <person name="Barry K."/>
            <person name="Miller A.N."/>
            <person name="Grigoriev I.V."/>
            <person name="Debuchy R."/>
            <person name="Gladieux P."/>
            <person name="Thoren M.H."/>
            <person name="Johannesson H."/>
        </authorList>
    </citation>
    <scope>NUCLEOTIDE SEQUENCE</scope>
    <source>
        <strain evidence="2">CBS 307.81</strain>
    </source>
</reference>
<dbReference type="AlphaFoldDB" id="A0AA39ZB37"/>
<feature type="transmembrane region" description="Helical" evidence="1">
    <location>
        <begin position="7"/>
        <end position="24"/>
    </location>
</feature>
<dbReference type="Proteomes" id="UP001174997">
    <property type="component" value="Unassembled WGS sequence"/>
</dbReference>
<accession>A0AA39ZB37</accession>
<evidence type="ECO:0000313" key="3">
    <source>
        <dbReference type="Proteomes" id="UP001174997"/>
    </source>
</evidence>
<comment type="caution">
    <text evidence="2">The sequence shown here is derived from an EMBL/GenBank/DDBJ whole genome shotgun (WGS) entry which is preliminary data.</text>
</comment>
<proteinExistence type="predicted"/>
<keyword evidence="1" id="KW-0472">Membrane</keyword>
<keyword evidence="1" id="KW-0812">Transmembrane</keyword>
<dbReference type="EMBL" id="JAULSY010000068">
    <property type="protein sequence ID" value="KAK0667669.1"/>
    <property type="molecule type" value="Genomic_DNA"/>
</dbReference>
<protein>
    <submittedName>
        <fullName evidence="2">Uncharacterized protein</fullName>
    </submittedName>
</protein>
<keyword evidence="1" id="KW-1133">Transmembrane helix</keyword>
<name>A0AA39ZB37_9PEZI</name>
<keyword evidence="3" id="KW-1185">Reference proteome</keyword>
<evidence type="ECO:0000313" key="2">
    <source>
        <dbReference type="EMBL" id="KAK0667669.1"/>
    </source>
</evidence>
<feature type="transmembrane region" description="Helical" evidence="1">
    <location>
        <begin position="79"/>
        <end position="98"/>
    </location>
</feature>
<organism evidence="2 3">
    <name type="scientific">Cercophora samala</name>
    <dbReference type="NCBI Taxonomy" id="330535"/>
    <lineage>
        <taxon>Eukaryota</taxon>
        <taxon>Fungi</taxon>
        <taxon>Dikarya</taxon>
        <taxon>Ascomycota</taxon>
        <taxon>Pezizomycotina</taxon>
        <taxon>Sordariomycetes</taxon>
        <taxon>Sordariomycetidae</taxon>
        <taxon>Sordariales</taxon>
        <taxon>Lasiosphaeriaceae</taxon>
        <taxon>Cercophora</taxon>
    </lineage>
</organism>
<sequence>MAFHSRTLISSLAATCGGSVWYWICSRHTEPMDMGDLPAKDAFFLDPTSAADILFFGRFSPQALSLFSSLFFQQLASSGLIYAVFISMLVCSGSASFLPVHRSFSCFSLDMHIIIALRCYLIPDTQMTDLNYLMGQGV</sequence>
<gene>
    <name evidence="2" type="ORF">QBC41DRAFT_134171</name>
</gene>